<feature type="binding site" evidence="9">
    <location>
        <position position="153"/>
    </location>
    <ligand>
        <name>1-deoxy-D-xylulose 5-phosphate</name>
        <dbReference type="ChEBI" id="CHEBI:57792"/>
    </ligand>
</feature>
<dbReference type="RefSeq" id="WP_071563741.1">
    <property type="nucleotide sequence ID" value="NZ_MIQH01000387.1"/>
</dbReference>
<sequence length="385" mass="41506">MKNIVILGATGSIGDSTLSVVDLHPDKFNIFALSAHTNWQKMQALCEKYHPKFVVMTEEESANKLQQSLTQSQASNCAVLSGEEALCGLAAHAETDFVMAAIVGAAGMASSLAAAKAGKRIMLANKESLVLAGDLFMQAVRDNNAELIPVDSEHSAIFQCLQNGQTGLSKIQLTASGGPFLHTPIEQLKTITPNEACAHPNWSMGRKISVDSATMMNKGLEVIEAHYLFNLPAENIEVVIHPQSIVHSSVYYQDGSTLSQLGNPDMRTVIAYALSYPDRMTSGVAPLDLAGNSPLEFYTPDLDKFACLRLAFEALKQGGSAMGTLNAANEVAVEHFLNNKIGFLEIAKIVERTLNTVQHTHITSLEAIVTNDKIARETAQRIINA</sequence>
<dbReference type="UniPathway" id="UPA00056">
    <property type="reaction ID" value="UER00092"/>
</dbReference>
<keyword evidence="3 9" id="KW-0479">Metal-binding</keyword>
<dbReference type="InterPro" id="IPR003821">
    <property type="entry name" value="DXP_reductoisomerase"/>
</dbReference>
<dbReference type="GO" id="GO:0016853">
    <property type="term" value="F:isomerase activity"/>
    <property type="evidence" value="ECO:0007669"/>
    <property type="project" value="UniProtKB-KW"/>
</dbReference>
<keyword evidence="6 9" id="KW-0464">Manganese</keyword>
<dbReference type="Pfam" id="PF08436">
    <property type="entry name" value="DXP_redisom_C"/>
    <property type="match status" value="1"/>
</dbReference>
<comment type="caution">
    <text evidence="9">Lacks conserved residue(s) required for the propagation of feature annotation.</text>
</comment>
<feature type="binding site" evidence="9">
    <location>
        <position position="126"/>
    </location>
    <ligand>
        <name>1-deoxy-D-xylulose 5-phosphate</name>
        <dbReference type="ChEBI" id="CHEBI:57792"/>
    </ligand>
</feature>
<dbReference type="GO" id="GO:0030145">
    <property type="term" value="F:manganese ion binding"/>
    <property type="evidence" value="ECO:0007669"/>
    <property type="project" value="TreeGrafter"/>
</dbReference>
<feature type="domain" description="1-deoxy-D-xylulose 5-phosphate reductoisomerase C-terminal" evidence="11">
    <location>
        <begin position="147"/>
        <end position="229"/>
    </location>
</feature>
<keyword evidence="13" id="KW-0413">Isomerase</keyword>
<name>A0A1J5TWH2_9GAMM</name>
<protein>
    <recommendedName>
        <fullName evidence="9">1-deoxy-D-xylulose 5-phosphate reductoisomerase</fullName>
        <shortName evidence="9">DXP reductoisomerase</shortName>
        <ecNumber evidence="9">1.1.1.267</ecNumber>
    </recommendedName>
    <alternativeName>
        <fullName evidence="9">1-deoxyxylulose-5-phosphate reductoisomerase</fullName>
    </alternativeName>
    <alternativeName>
        <fullName evidence="9">2-C-methyl-D-erythritol 4-phosphate synthase</fullName>
    </alternativeName>
</protein>
<evidence type="ECO:0000256" key="8">
    <source>
        <dbReference type="ARBA" id="ARBA00048543"/>
    </source>
</evidence>
<dbReference type="HAMAP" id="MF_00183">
    <property type="entry name" value="DXP_reductoisom"/>
    <property type="match status" value="1"/>
</dbReference>
<proteinExistence type="inferred from homology"/>
<feature type="binding site" evidence="9">
    <location>
        <position position="38"/>
    </location>
    <ligand>
        <name>NADPH</name>
        <dbReference type="ChEBI" id="CHEBI:57783"/>
    </ligand>
</feature>
<comment type="caution">
    <text evidence="13">The sequence shown here is derived from an EMBL/GenBank/DDBJ whole genome shotgun (WGS) entry which is preliminary data.</text>
</comment>
<dbReference type="PANTHER" id="PTHR30525:SF0">
    <property type="entry name" value="1-DEOXY-D-XYLULOSE 5-PHOSPHATE REDUCTOISOMERASE, CHLOROPLASTIC"/>
    <property type="match status" value="1"/>
</dbReference>
<dbReference type="NCBIfam" id="TIGR00243">
    <property type="entry name" value="Dxr"/>
    <property type="match status" value="1"/>
</dbReference>
<dbReference type="InterPro" id="IPR013512">
    <property type="entry name" value="DXP_reductoisomerase_N"/>
</dbReference>
<reference evidence="14" key="1">
    <citation type="submission" date="2016-09" db="EMBL/GenBank/DDBJ databases">
        <title>Genome Sequence of Bathymodiolus thermophilus sulfur-oxidizing gill endosymbiont.</title>
        <authorList>
            <person name="Ponnudurai R."/>
            <person name="Kleiner M."/>
            <person name="Sayavedra L."/>
            <person name="Thuermer A."/>
            <person name="Felbeck H."/>
            <person name="Schlueter R."/>
            <person name="Schweder T."/>
            <person name="Markert S."/>
        </authorList>
    </citation>
    <scope>NUCLEOTIDE SEQUENCE [LARGE SCALE GENOMIC DNA]</scope>
    <source>
        <strain evidence="14">BAT/CrabSpa'14</strain>
    </source>
</reference>
<feature type="binding site" evidence="9">
    <location>
        <position position="152"/>
    </location>
    <ligand>
        <name>1-deoxy-D-xylulose 5-phosphate</name>
        <dbReference type="ChEBI" id="CHEBI:57792"/>
    </ligand>
</feature>
<dbReference type="NCBIfam" id="NF003938">
    <property type="entry name" value="PRK05447.1-1"/>
    <property type="match status" value="1"/>
</dbReference>
<feature type="binding site" evidence="9">
    <location>
        <position position="13"/>
    </location>
    <ligand>
        <name>NADPH</name>
        <dbReference type="ChEBI" id="CHEBI:57783"/>
    </ligand>
</feature>
<evidence type="ECO:0000313" key="13">
    <source>
        <dbReference type="EMBL" id="OIR25192.1"/>
    </source>
</evidence>
<dbReference type="SUPFAM" id="SSF69055">
    <property type="entry name" value="1-deoxy-D-xylulose-5-phosphate reductoisomerase, C-terminal domain"/>
    <property type="match status" value="1"/>
</dbReference>
<evidence type="ECO:0000256" key="2">
    <source>
        <dbReference type="ARBA" id="ARBA00006825"/>
    </source>
</evidence>
<feature type="domain" description="1-deoxy-D-xylulose 5-phosphate reductoisomerase N-terminal" evidence="10">
    <location>
        <begin position="4"/>
        <end position="133"/>
    </location>
</feature>
<evidence type="ECO:0000256" key="3">
    <source>
        <dbReference type="ARBA" id="ARBA00022723"/>
    </source>
</evidence>
<feature type="binding site" evidence="9">
    <location>
        <position position="10"/>
    </location>
    <ligand>
        <name>NADPH</name>
        <dbReference type="ChEBI" id="CHEBI:57783"/>
    </ligand>
</feature>
<dbReference type="InterPro" id="IPR036291">
    <property type="entry name" value="NAD(P)-bd_dom_sf"/>
</dbReference>
<dbReference type="EMBL" id="MIQH01000387">
    <property type="protein sequence ID" value="OIR25192.1"/>
    <property type="molecule type" value="Genomic_DNA"/>
</dbReference>
<dbReference type="InterPro" id="IPR026877">
    <property type="entry name" value="DXPR_C"/>
</dbReference>
<dbReference type="NCBIfam" id="NF009114">
    <property type="entry name" value="PRK12464.1"/>
    <property type="match status" value="1"/>
</dbReference>
<dbReference type="Gene3D" id="1.10.1740.10">
    <property type="match status" value="1"/>
</dbReference>
<dbReference type="SUPFAM" id="SSF51735">
    <property type="entry name" value="NAD(P)-binding Rossmann-fold domains"/>
    <property type="match status" value="1"/>
</dbReference>
<dbReference type="SUPFAM" id="SSF55347">
    <property type="entry name" value="Glyceraldehyde-3-phosphate dehydrogenase-like, C-terminal domain"/>
    <property type="match status" value="1"/>
</dbReference>
<dbReference type="PANTHER" id="PTHR30525">
    <property type="entry name" value="1-DEOXY-D-XYLULOSE 5-PHOSPHATE REDUCTOISOMERASE"/>
    <property type="match status" value="1"/>
</dbReference>
<dbReference type="Gene3D" id="3.40.50.720">
    <property type="entry name" value="NAD(P)-binding Rossmann-like Domain"/>
    <property type="match status" value="1"/>
</dbReference>
<evidence type="ECO:0000259" key="12">
    <source>
        <dbReference type="Pfam" id="PF13288"/>
    </source>
</evidence>
<feature type="binding site" evidence="9">
    <location>
        <position position="176"/>
    </location>
    <ligand>
        <name>1-deoxy-D-xylulose 5-phosphate</name>
        <dbReference type="ChEBI" id="CHEBI:57792"/>
    </ligand>
</feature>
<feature type="binding site" evidence="9">
    <location>
        <position position="217"/>
    </location>
    <ligand>
        <name>1-deoxy-D-xylulose 5-phosphate</name>
        <dbReference type="ChEBI" id="CHEBI:57792"/>
    </ligand>
</feature>
<keyword evidence="5 9" id="KW-0560">Oxidoreductase</keyword>
<feature type="domain" description="DXP reductoisomerase C-terminal" evidence="12">
    <location>
        <begin position="261"/>
        <end position="377"/>
    </location>
</feature>
<comment type="similarity">
    <text evidence="2 9">Belongs to the DXR family.</text>
</comment>
<feature type="binding site" evidence="9">
    <location>
        <position position="12"/>
    </location>
    <ligand>
        <name>NADPH</name>
        <dbReference type="ChEBI" id="CHEBI:57783"/>
    </ligand>
</feature>
<feature type="binding site" evidence="9">
    <location>
        <position position="127"/>
    </location>
    <ligand>
        <name>NADPH</name>
        <dbReference type="ChEBI" id="CHEBI:57783"/>
    </ligand>
</feature>
<dbReference type="Proteomes" id="UP000182798">
    <property type="component" value="Unassembled WGS sequence"/>
</dbReference>
<feature type="binding site" evidence="9">
    <location>
        <position position="199"/>
    </location>
    <ligand>
        <name>1-deoxy-D-xylulose 5-phosphate</name>
        <dbReference type="ChEBI" id="CHEBI:57792"/>
    </ligand>
</feature>
<dbReference type="InterPro" id="IPR036169">
    <property type="entry name" value="DXPR_C_sf"/>
</dbReference>
<evidence type="ECO:0000256" key="4">
    <source>
        <dbReference type="ARBA" id="ARBA00022857"/>
    </source>
</evidence>
<feature type="binding site" evidence="9">
    <location>
        <position position="221"/>
    </location>
    <ligand>
        <name>Mn(2+)</name>
        <dbReference type="ChEBI" id="CHEBI:29035"/>
    </ligand>
</feature>
<accession>A0A1J5TWH2</accession>
<comment type="catalytic activity">
    <reaction evidence="8">
        <text>2-C-methyl-D-erythritol 4-phosphate + NADP(+) = 1-deoxy-D-xylulose 5-phosphate + NADPH + H(+)</text>
        <dbReference type="Rhea" id="RHEA:13717"/>
        <dbReference type="ChEBI" id="CHEBI:15378"/>
        <dbReference type="ChEBI" id="CHEBI:57783"/>
        <dbReference type="ChEBI" id="CHEBI:57792"/>
        <dbReference type="ChEBI" id="CHEBI:58262"/>
        <dbReference type="ChEBI" id="CHEBI:58349"/>
        <dbReference type="EC" id="1.1.1.267"/>
    </reaction>
    <physiologicalReaction direction="right-to-left" evidence="8">
        <dbReference type="Rhea" id="RHEA:13719"/>
    </physiologicalReaction>
</comment>
<keyword evidence="9" id="KW-0460">Magnesium</keyword>
<dbReference type="Pfam" id="PF13288">
    <property type="entry name" value="DXPR_C"/>
    <property type="match status" value="1"/>
</dbReference>
<evidence type="ECO:0000256" key="1">
    <source>
        <dbReference type="ARBA" id="ARBA00005094"/>
    </source>
</evidence>
<feature type="binding site" evidence="9">
    <location>
        <position position="153"/>
    </location>
    <ligand>
        <name>Mn(2+)</name>
        <dbReference type="ChEBI" id="CHEBI:29035"/>
    </ligand>
</feature>
<dbReference type="InterPro" id="IPR013644">
    <property type="entry name" value="DXP_reductoisomerase_C"/>
</dbReference>
<dbReference type="Pfam" id="PF02670">
    <property type="entry name" value="DXP_reductoisom"/>
    <property type="match status" value="1"/>
</dbReference>
<dbReference type="GO" id="GO:0030604">
    <property type="term" value="F:1-deoxy-D-xylulose-5-phosphate reductoisomerase activity"/>
    <property type="evidence" value="ECO:0007669"/>
    <property type="project" value="UniProtKB-UniRule"/>
</dbReference>
<comment type="function">
    <text evidence="9">Catalyzes the NADPH-dependent rearrangement and reduction of 1-deoxy-D-xylulose-5-phosphate (DXP) to 2-C-methyl-D-erythritol 4-phosphate (MEP).</text>
</comment>
<organism evidence="13 14">
    <name type="scientific">Bathymodiolus thermophilus thioautotrophic gill symbiont</name>
    <dbReference type="NCBI Taxonomy" id="2360"/>
    <lineage>
        <taxon>Bacteria</taxon>
        <taxon>Pseudomonadati</taxon>
        <taxon>Pseudomonadota</taxon>
        <taxon>Gammaproteobacteria</taxon>
        <taxon>sulfur-oxidizing symbionts</taxon>
    </lineage>
</organism>
<comment type="pathway">
    <text evidence="1 9">Isoprenoid biosynthesis; isopentenyl diphosphate biosynthesis via DXP pathway; isopentenyl diphosphate from 1-deoxy-D-xylulose 5-phosphate: step 1/6.</text>
</comment>
<evidence type="ECO:0000259" key="11">
    <source>
        <dbReference type="Pfam" id="PF08436"/>
    </source>
</evidence>
<dbReference type="GO" id="GO:0070402">
    <property type="term" value="F:NADPH binding"/>
    <property type="evidence" value="ECO:0007669"/>
    <property type="project" value="InterPro"/>
</dbReference>
<dbReference type="GO" id="GO:0051484">
    <property type="term" value="P:isopentenyl diphosphate biosynthetic process, methylerythritol 4-phosphate pathway involved in terpenoid biosynthetic process"/>
    <property type="evidence" value="ECO:0007669"/>
    <property type="project" value="TreeGrafter"/>
</dbReference>
<feature type="binding site" evidence="9">
    <location>
        <position position="221"/>
    </location>
    <ligand>
        <name>1-deoxy-D-xylulose 5-phosphate</name>
        <dbReference type="ChEBI" id="CHEBI:57792"/>
    </ligand>
</feature>
<evidence type="ECO:0000313" key="14">
    <source>
        <dbReference type="Proteomes" id="UP000182798"/>
    </source>
</evidence>
<comment type="cofactor">
    <cofactor evidence="9">
        <name>Mg(2+)</name>
        <dbReference type="ChEBI" id="CHEBI:18420"/>
    </cofactor>
    <cofactor evidence="9">
        <name>Mn(2+)</name>
        <dbReference type="ChEBI" id="CHEBI:29035"/>
    </cofactor>
</comment>
<dbReference type="AlphaFoldDB" id="A0A1J5TWH2"/>
<feature type="binding site" evidence="9">
    <location>
        <position position="218"/>
    </location>
    <ligand>
        <name>1-deoxy-D-xylulose 5-phosphate</name>
        <dbReference type="ChEBI" id="CHEBI:57792"/>
    </ligand>
</feature>
<feature type="binding site" evidence="9">
    <location>
        <position position="11"/>
    </location>
    <ligand>
        <name>NADPH</name>
        <dbReference type="ChEBI" id="CHEBI:57783"/>
    </ligand>
</feature>
<dbReference type="OrthoDB" id="9806546at2"/>
<evidence type="ECO:0000256" key="7">
    <source>
        <dbReference type="ARBA" id="ARBA00023229"/>
    </source>
</evidence>
<dbReference type="PIRSF" id="PIRSF006205">
    <property type="entry name" value="Dxp_reductismrs"/>
    <property type="match status" value="1"/>
</dbReference>
<evidence type="ECO:0000256" key="5">
    <source>
        <dbReference type="ARBA" id="ARBA00023002"/>
    </source>
</evidence>
<evidence type="ECO:0000256" key="6">
    <source>
        <dbReference type="ARBA" id="ARBA00023211"/>
    </source>
</evidence>
<keyword evidence="7 9" id="KW-0414">Isoprene biosynthesis</keyword>
<evidence type="ECO:0000256" key="9">
    <source>
        <dbReference type="HAMAP-Rule" id="MF_00183"/>
    </source>
</evidence>
<feature type="binding site" evidence="9">
    <location>
        <position position="125"/>
    </location>
    <ligand>
        <name>NADPH</name>
        <dbReference type="ChEBI" id="CHEBI:57783"/>
    </ligand>
</feature>
<feature type="binding site" evidence="9">
    <location>
        <position position="151"/>
    </location>
    <ligand>
        <name>Mn(2+)</name>
        <dbReference type="ChEBI" id="CHEBI:29035"/>
    </ligand>
</feature>
<dbReference type="EC" id="1.1.1.267" evidence="9"/>
<feature type="binding site" evidence="9">
    <location>
        <position position="205"/>
    </location>
    <ligand>
        <name>NADPH</name>
        <dbReference type="ChEBI" id="CHEBI:57783"/>
    </ligand>
</feature>
<keyword evidence="4 9" id="KW-0521">NADP</keyword>
<dbReference type="FunFam" id="3.40.50.720:FF:000045">
    <property type="entry name" value="1-deoxy-D-xylulose 5-phosphate reductoisomerase"/>
    <property type="match status" value="1"/>
</dbReference>
<feature type="binding site" evidence="9">
    <location>
        <position position="212"/>
    </location>
    <ligand>
        <name>1-deoxy-D-xylulose 5-phosphate</name>
        <dbReference type="ChEBI" id="CHEBI:57792"/>
    </ligand>
</feature>
<gene>
    <name evidence="9" type="primary">dxr</name>
    <name evidence="13" type="ORF">BGC33_12815</name>
</gene>
<evidence type="ECO:0000259" key="10">
    <source>
        <dbReference type="Pfam" id="PF02670"/>
    </source>
</evidence>